<protein>
    <submittedName>
        <fullName evidence="2">DUF427 domain-containing protein</fullName>
    </submittedName>
</protein>
<evidence type="ECO:0000259" key="1">
    <source>
        <dbReference type="Pfam" id="PF04248"/>
    </source>
</evidence>
<dbReference type="Proteomes" id="UP000709466">
    <property type="component" value="Unassembled WGS sequence"/>
</dbReference>
<evidence type="ECO:0000313" key="2">
    <source>
        <dbReference type="EMBL" id="NIY72476.1"/>
    </source>
</evidence>
<dbReference type="InterPro" id="IPR007361">
    <property type="entry name" value="DUF427"/>
</dbReference>
<feature type="domain" description="DUF427" evidence="1">
    <location>
        <begin position="15"/>
        <end position="105"/>
    </location>
</feature>
<dbReference type="InterPro" id="IPR038694">
    <property type="entry name" value="DUF427_sf"/>
</dbReference>
<dbReference type="EMBL" id="JAATOP010000005">
    <property type="protein sequence ID" value="NIY72476.1"/>
    <property type="molecule type" value="Genomic_DNA"/>
</dbReference>
<dbReference type="RefSeq" id="WP_167637868.1">
    <property type="nucleotide sequence ID" value="NZ_JAATOP010000005.1"/>
</dbReference>
<keyword evidence="3" id="KW-1185">Reference proteome</keyword>
<reference evidence="2 3" key="1">
    <citation type="submission" date="2020-03" db="EMBL/GenBank/DDBJ databases">
        <title>Bacterial isolates of synthetic phycosphere.</title>
        <authorList>
            <person name="Fu H."/>
            <person name="Moran M.A."/>
        </authorList>
    </citation>
    <scope>NUCLEOTIDE SEQUENCE [LARGE SCALE GENOMIC DNA]</scope>
    <source>
        <strain evidence="2 3">HF1</strain>
    </source>
</reference>
<dbReference type="Gene3D" id="2.170.150.40">
    <property type="entry name" value="Domain of unknown function (DUF427)"/>
    <property type="match status" value="1"/>
</dbReference>
<evidence type="ECO:0000313" key="3">
    <source>
        <dbReference type="Proteomes" id="UP000709466"/>
    </source>
</evidence>
<dbReference type="PANTHER" id="PTHR34310:SF9">
    <property type="entry name" value="BLR5716 PROTEIN"/>
    <property type="match status" value="1"/>
</dbReference>
<sequence>MVDHIKIRPAGGTWVVRAGGAVIGETENALELTEGENTPVIYFPRGDIAMAFFEPNDSVSTDPYKGTARYFSIIAKSGPIADAAWSFEETRDGLEQIAEHMAFYPSKVTIEQV</sequence>
<comment type="caution">
    <text evidence="2">The sequence shown here is derived from an EMBL/GenBank/DDBJ whole genome shotgun (WGS) entry which is preliminary data.</text>
</comment>
<dbReference type="PANTHER" id="PTHR34310">
    <property type="entry name" value="DUF427 DOMAIN PROTEIN (AFU_ORTHOLOGUE AFUA_3G02220)"/>
    <property type="match status" value="1"/>
</dbReference>
<organism evidence="2 3">
    <name type="scientific">Marivivens donghaensis</name>
    <dbReference type="NCBI Taxonomy" id="1699413"/>
    <lineage>
        <taxon>Bacteria</taxon>
        <taxon>Pseudomonadati</taxon>
        <taxon>Pseudomonadota</taxon>
        <taxon>Alphaproteobacteria</taxon>
        <taxon>Rhodobacterales</taxon>
        <taxon>Paracoccaceae</taxon>
        <taxon>Marivivens group</taxon>
        <taxon>Marivivens</taxon>
    </lineage>
</organism>
<proteinExistence type="predicted"/>
<dbReference type="Pfam" id="PF04248">
    <property type="entry name" value="NTP_transf_9"/>
    <property type="match status" value="1"/>
</dbReference>
<accession>A0ABX0VWY0</accession>
<name>A0ABX0VWY0_9RHOB</name>
<gene>
    <name evidence="2" type="ORF">HCZ30_08510</name>
</gene>